<sequence length="43" mass="4543">MTLRTAWTHVSVHLDGAHIVAALSRPEVGLFLMASVVLLGGCL</sequence>
<proteinExistence type="predicted"/>
<dbReference type="Proteomes" id="UP000647587">
    <property type="component" value="Unassembled WGS sequence"/>
</dbReference>
<gene>
    <name evidence="1" type="ORF">GCM10008955_00700</name>
</gene>
<dbReference type="RefSeq" id="WP_268238999.1">
    <property type="nucleotide sequence ID" value="NZ_BMPP01000001.1"/>
</dbReference>
<reference evidence="2" key="1">
    <citation type="journal article" date="2019" name="Int. J. Syst. Evol. Microbiol.">
        <title>The Global Catalogue of Microorganisms (GCM) 10K type strain sequencing project: providing services to taxonomists for standard genome sequencing and annotation.</title>
        <authorList>
            <consortium name="The Broad Institute Genomics Platform"/>
            <consortium name="The Broad Institute Genome Sequencing Center for Infectious Disease"/>
            <person name="Wu L."/>
            <person name="Ma J."/>
        </authorList>
    </citation>
    <scope>NUCLEOTIDE SEQUENCE [LARGE SCALE GENOMIC DNA]</scope>
    <source>
        <strain evidence="2">JCM 30331</strain>
    </source>
</reference>
<evidence type="ECO:0000313" key="1">
    <source>
        <dbReference type="EMBL" id="GGK11330.1"/>
    </source>
</evidence>
<comment type="caution">
    <text evidence="1">The sequence shown here is derived from an EMBL/GenBank/DDBJ whole genome shotgun (WGS) entry which is preliminary data.</text>
</comment>
<keyword evidence="2" id="KW-1185">Reference proteome</keyword>
<name>A0ABQ2EHA6_9DEIO</name>
<protein>
    <submittedName>
        <fullName evidence="1">Uncharacterized protein</fullName>
    </submittedName>
</protein>
<organism evidence="1 2">
    <name type="scientific">Deinococcus malanensis</name>
    <dbReference type="NCBI Taxonomy" id="1706855"/>
    <lineage>
        <taxon>Bacteria</taxon>
        <taxon>Thermotogati</taxon>
        <taxon>Deinococcota</taxon>
        <taxon>Deinococci</taxon>
        <taxon>Deinococcales</taxon>
        <taxon>Deinococcaceae</taxon>
        <taxon>Deinococcus</taxon>
    </lineage>
</organism>
<evidence type="ECO:0000313" key="2">
    <source>
        <dbReference type="Proteomes" id="UP000647587"/>
    </source>
</evidence>
<accession>A0ABQ2EHA6</accession>
<dbReference type="EMBL" id="BMPP01000001">
    <property type="protein sequence ID" value="GGK11330.1"/>
    <property type="molecule type" value="Genomic_DNA"/>
</dbReference>